<feature type="compositionally biased region" description="Basic and acidic residues" evidence="1">
    <location>
        <begin position="1"/>
        <end position="19"/>
    </location>
</feature>
<dbReference type="AlphaFoldDB" id="A0A8H4LMA1"/>
<reference evidence="2 3" key="1">
    <citation type="submission" date="2020-01" db="EMBL/GenBank/DDBJ databases">
        <title>Identification and distribution of gene clusters putatively required for synthesis of sphingolipid metabolism inhibitors in phylogenetically diverse species of the filamentous fungus Fusarium.</title>
        <authorList>
            <person name="Kim H.-S."/>
            <person name="Busman M."/>
            <person name="Brown D.W."/>
            <person name="Divon H."/>
            <person name="Uhlig S."/>
            <person name="Proctor R.H."/>
        </authorList>
    </citation>
    <scope>NUCLEOTIDE SEQUENCE [LARGE SCALE GENOMIC DNA]</scope>
    <source>
        <strain evidence="2 3">NRRL 20459</strain>
    </source>
</reference>
<keyword evidence="3" id="KW-1185">Reference proteome</keyword>
<accession>A0A8H4LMA1</accession>
<protein>
    <submittedName>
        <fullName evidence="2">Uncharacterized protein</fullName>
    </submittedName>
</protein>
<feature type="region of interest" description="Disordered" evidence="1">
    <location>
        <begin position="1"/>
        <end position="46"/>
    </location>
</feature>
<evidence type="ECO:0000313" key="3">
    <source>
        <dbReference type="Proteomes" id="UP000554235"/>
    </source>
</evidence>
<evidence type="ECO:0000313" key="2">
    <source>
        <dbReference type="EMBL" id="KAF4470708.1"/>
    </source>
</evidence>
<proteinExistence type="predicted"/>
<organism evidence="2 3">
    <name type="scientific">Fusarium albosuccineum</name>
    <dbReference type="NCBI Taxonomy" id="1237068"/>
    <lineage>
        <taxon>Eukaryota</taxon>
        <taxon>Fungi</taxon>
        <taxon>Dikarya</taxon>
        <taxon>Ascomycota</taxon>
        <taxon>Pezizomycotina</taxon>
        <taxon>Sordariomycetes</taxon>
        <taxon>Hypocreomycetidae</taxon>
        <taxon>Hypocreales</taxon>
        <taxon>Nectriaceae</taxon>
        <taxon>Fusarium</taxon>
        <taxon>Fusarium decemcellulare species complex</taxon>
    </lineage>
</organism>
<sequence>MHHLNKSDTCHETSAHDIPDSGSTGPALFSSEISPEEKANAVKFPRETMGLMPTSLVDDLQMGNAADLQDAAGDEEDDRAEAEAKDEISEMSSNVAKLVVGMDSIDLEDPQKIDRVNNEAMSKEQGGWPVFVTGSSRSEQHWKPIPLSLKVWSELQVLMVIGEVFSIGFSEHKGGNEIFYF</sequence>
<feature type="compositionally biased region" description="Basic and acidic residues" evidence="1">
    <location>
        <begin position="35"/>
        <end position="46"/>
    </location>
</feature>
<dbReference type="Proteomes" id="UP000554235">
    <property type="component" value="Unassembled WGS sequence"/>
</dbReference>
<gene>
    <name evidence="2" type="ORF">FALBO_2397</name>
</gene>
<dbReference type="EMBL" id="JAADYS010000307">
    <property type="protein sequence ID" value="KAF4470708.1"/>
    <property type="molecule type" value="Genomic_DNA"/>
</dbReference>
<feature type="region of interest" description="Disordered" evidence="1">
    <location>
        <begin position="69"/>
        <end position="90"/>
    </location>
</feature>
<comment type="caution">
    <text evidence="2">The sequence shown here is derived from an EMBL/GenBank/DDBJ whole genome shotgun (WGS) entry which is preliminary data.</text>
</comment>
<evidence type="ECO:0000256" key="1">
    <source>
        <dbReference type="SAM" id="MobiDB-lite"/>
    </source>
</evidence>
<name>A0A8H4LMA1_9HYPO</name>